<evidence type="ECO:0000313" key="2">
    <source>
        <dbReference type="EMBL" id="AUQ97835.1"/>
    </source>
</evidence>
<reference evidence="2 3" key="1">
    <citation type="journal article" date="2017" name="Front. Microbiol.">
        <title>Phaeobacter piscinae sp. nov., a species of the Roseobacter group and potential aquaculture probiont.</title>
        <authorList>
            <person name="Sonnenschein E.C."/>
            <person name="Phippen C.B.W."/>
            <person name="Nielsen K.F."/>
            <person name="Mateiu R.V."/>
            <person name="Melchiorsen J."/>
            <person name="Gram L."/>
            <person name="Overmann J."/>
            <person name="Freese H.M."/>
        </authorList>
    </citation>
    <scope>NUCLEOTIDE SEQUENCE [LARGE SCALE GENOMIC DNA]</scope>
    <source>
        <strain evidence="2 3">P88</strain>
    </source>
</reference>
<evidence type="ECO:0000313" key="3">
    <source>
        <dbReference type="Proteomes" id="UP000236447"/>
    </source>
</evidence>
<organism evidence="2 3">
    <name type="scientific">Phaeobacter inhibens</name>
    <dbReference type="NCBI Taxonomy" id="221822"/>
    <lineage>
        <taxon>Bacteria</taxon>
        <taxon>Pseudomonadati</taxon>
        <taxon>Pseudomonadota</taxon>
        <taxon>Alphaproteobacteria</taxon>
        <taxon>Rhodobacterales</taxon>
        <taxon>Roseobacteraceae</taxon>
        <taxon>Phaeobacter</taxon>
    </lineage>
</organism>
<gene>
    <name evidence="2" type="ORF">PhaeoP88_00433</name>
</gene>
<evidence type="ECO:0000256" key="1">
    <source>
        <dbReference type="SAM" id="MobiDB-lite"/>
    </source>
</evidence>
<dbReference type="Proteomes" id="UP000236447">
    <property type="component" value="Chromosome"/>
</dbReference>
<proteinExistence type="predicted"/>
<dbReference type="EMBL" id="CP010725">
    <property type="protein sequence ID" value="AUQ97835.1"/>
    <property type="molecule type" value="Genomic_DNA"/>
</dbReference>
<sequence length="50" mass="5280">MLRRTLAEPTRTAADAGGGQMCPIVRYNGDPLRHTGAALSLSSPQTQAQL</sequence>
<accession>A0A2I7L6H2</accession>
<feature type="region of interest" description="Disordered" evidence="1">
    <location>
        <begin position="1"/>
        <end position="20"/>
    </location>
</feature>
<dbReference type="AlphaFoldDB" id="A0A2I7L6H2"/>
<reference evidence="2 3" key="2">
    <citation type="journal article" date="2017" name="Genome Biol. Evol.">
        <title>Trajectories and Drivers of Genome Evolution in Surface-Associated Marine Phaeobacter.</title>
        <authorList>
            <person name="Freese H.M."/>
            <person name="Sikorski J."/>
            <person name="Bunk B."/>
            <person name="Scheuner C."/>
            <person name="Meier-Kolthoff J.P."/>
            <person name="Sproer C."/>
            <person name="Gram L."/>
            <person name="Overmann J."/>
        </authorList>
    </citation>
    <scope>NUCLEOTIDE SEQUENCE [LARGE SCALE GENOMIC DNA]</scope>
    <source>
        <strain evidence="2 3">P88</strain>
    </source>
</reference>
<name>A0A2I7L6H2_9RHOB</name>
<protein>
    <submittedName>
        <fullName evidence="2">Uncharacterized protein</fullName>
    </submittedName>
</protein>